<dbReference type="AlphaFoldDB" id="A0A183GRP9"/>
<accession>A0A3P8E6S9</accession>
<sequence length="150" mass="17623">MIVCCLEEDIIRRAAQQAEFTNDIGMVRKGKHPEEPSEILWEVKDVEFCSHWYDPVEFVRDDHSHVNEESAEAWARARAMDLLVMYPHMRDVVVMARALLTSKPDNLVFTGKDRGPTYRYDSIDEMEVDEAKYVIEAEGEPWMRARRSWM</sequence>
<protein>
    <submittedName>
        <fullName evidence="3">GFO_IDH_MocA domain-containing protein</fullName>
    </submittedName>
</protein>
<keyword evidence="2" id="KW-1185">Reference proteome</keyword>
<accession>A0A183GRP9</accession>
<reference evidence="1 2" key="1">
    <citation type="submission" date="2018-11" db="EMBL/GenBank/DDBJ databases">
        <authorList>
            <consortium name="Pathogen Informatics"/>
        </authorList>
    </citation>
    <scope>NUCLEOTIDE SEQUENCE [LARGE SCALE GENOMIC DNA]</scope>
</reference>
<dbReference type="Proteomes" id="UP000050761">
    <property type="component" value="Unassembled WGS sequence"/>
</dbReference>
<dbReference type="WBParaSite" id="HPBE_0002536901-mRNA-1">
    <property type="protein sequence ID" value="HPBE_0002536901-mRNA-1"/>
    <property type="gene ID" value="HPBE_0002536901"/>
</dbReference>
<evidence type="ECO:0000313" key="3">
    <source>
        <dbReference type="WBParaSite" id="HPBE_0002536901-mRNA-1"/>
    </source>
</evidence>
<reference evidence="3" key="2">
    <citation type="submission" date="2019-09" db="UniProtKB">
        <authorList>
            <consortium name="WormBaseParasite"/>
        </authorList>
    </citation>
    <scope>IDENTIFICATION</scope>
</reference>
<dbReference type="EMBL" id="UZAH01037795">
    <property type="protein sequence ID" value="VDP50820.1"/>
    <property type="molecule type" value="Genomic_DNA"/>
</dbReference>
<evidence type="ECO:0000313" key="2">
    <source>
        <dbReference type="Proteomes" id="UP000050761"/>
    </source>
</evidence>
<organism evidence="2 3">
    <name type="scientific">Heligmosomoides polygyrus</name>
    <name type="common">Parasitic roundworm</name>
    <dbReference type="NCBI Taxonomy" id="6339"/>
    <lineage>
        <taxon>Eukaryota</taxon>
        <taxon>Metazoa</taxon>
        <taxon>Ecdysozoa</taxon>
        <taxon>Nematoda</taxon>
        <taxon>Chromadorea</taxon>
        <taxon>Rhabditida</taxon>
        <taxon>Rhabditina</taxon>
        <taxon>Rhabditomorpha</taxon>
        <taxon>Strongyloidea</taxon>
        <taxon>Heligmosomidae</taxon>
        <taxon>Heligmosomoides</taxon>
    </lineage>
</organism>
<gene>
    <name evidence="1" type="ORF">HPBE_LOCUS25369</name>
</gene>
<proteinExistence type="predicted"/>
<name>A0A183GRP9_HELPZ</name>
<evidence type="ECO:0000313" key="1">
    <source>
        <dbReference type="EMBL" id="VDP50820.1"/>
    </source>
</evidence>